<evidence type="ECO:0000256" key="1">
    <source>
        <dbReference type="SAM" id="MobiDB-lite"/>
    </source>
</evidence>
<evidence type="ECO:0000313" key="3">
    <source>
        <dbReference type="EMBL" id="KZC05428.1"/>
    </source>
</evidence>
<reference evidence="3 4" key="1">
    <citation type="submission" date="2015-07" db="EMBL/GenBank/DDBJ databases">
        <title>The genome of Dufourea novaeangliae.</title>
        <authorList>
            <person name="Pan H."/>
            <person name="Kapheim K."/>
        </authorList>
    </citation>
    <scope>NUCLEOTIDE SEQUENCE [LARGE SCALE GENOMIC DNA]</scope>
    <source>
        <strain evidence="3">0120121106</strain>
        <tissue evidence="3">Whole body</tissue>
    </source>
</reference>
<dbReference type="PANTHER" id="PTHR33327">
    <property type="entry name" value="ENDONUCLEASE"/>
    <property type="match status" value="1"/>
</dbReference>
<dbReference type="STRING" id="178035.A0A154P2I0"/>
<feature type="region of interest" description="Disordered" evidence="1">
    <location>
        <begin position="200"/>
        <end position="231"/>
    </location>
</feature>
<proteinExistence type="predicted"/>
<dbReference type="Proteomes" id="UP000076502">
    <property type="component" value="Unassembled WGS sequence"/>
</dbReference>
<dbReference type="EMBL" id="KQ434791">
    <property type="protein sequence ID" value="KZC05428.1"/>
    <property type="molecule type" value="Genomic_DNA"/>
</dbReference>
<sequence>VKLPPFWKQHPAFWFAQVETAFDLARVTSDLAKFRHVVVNLDGEIWPLVADLVAAPPSQGKYNSLKKRIIESFDESSESKLRRLLRGNVMGVERPSVYLQRLRNLSSGQCSDTVLRTLFLEQLPENVRAILAISEGTDLCKLALQANKIYEILGSGVSTVNEVRDRRIEVDASSSPPSSAAANCSLRDQLEEITQRLRRLETRATRRGSPAGGSAHGNRSSSAHGKHSRSRDGFCRLHAKYGAQARRCFPPCRWSAGKRPENW</sequence>
<evidence type="ECO:0000313" key="4">
    <source>
        <dbReference type="Proteomes" id="UP000076502"/>
    </source>
</evidence>
<dbReference type="OrthoDB" id="7614790at2759"/>
<keyword evidence="4" id="KW-1185">Reference proteome</keyword>
<dbReference type="AlphaFoldDB" id="A0A154P2I0"/>
<evidence type="ECO:0000259" key="2">
    <source>
        <dbReference type="Pfam" id="PF23055"/>
    </source>
</evidence>
<accession>A0A154P2I0</accession>
<dbReference type="PANTHER" id="PTHR33327:SF3">
    <property type="entry name" value="RNA-DIRECTED DNA POLYMERASE"/>
    <property type="match status" value="1"/>
</dbReference>
<name>A0A154P2I0_DUFNO</name>
<organism evidence="3 4">
    <name type="scientific">Dufourea novaeangliae</name>
    <name type="common">Sweat bee</name>
    <dbReference type="NCBI Taxonomy" id="178035"/>
    <lineage>
        <taxon>Eukaryota</taxon>
        <taxon>Metazoa</taxon>
        <taxon>Ecdysozoa</taxon>
        <taxon>Arthropoda</taxon>
        <taxon>Hexapoda</taxon>
        <taxon>Insecta</taxon>
        <taxon>Pterygota</taxon>
        <taxon>Neoptera</taxon>
        <taxon>Endopterygota</taxon>
        <taxon>Hymenoptera</taxon>
        <taxon>Apocrita</taxon>
        <taxon>Aculeata</taxon>
        <taxon>Apoidea</taxon>
        <taxon>Anthophila</taxon>
        <taxon>Halictidae</taxon>
        <taxon>Rophitinae</taxon>
        <taxon>Dufourea</taxon>
    </lineage>
</organism>
<protein>
    <recommendedName>
        <fullName evidence="2">DUF7041 domain-containing protein</fullName>
    </recommendedName>
</protein>
<feature type="non-terminal residue" evidence="3">
    <location>
        <position position="1"/>
    </location>
</feature>
<feature type="domain" description="DUF7041" evidence="2">
    <location>
        <begin position="3"/>
        <end position="85"/>
    </location>
</feature>
<gene>
    <name evidence="3" type="ORF">WN55_05458</name>
</gene>
<dbReference type="Pfam" id="PF23055">
    <property type="entry name" value="DUF7041"/>
    <property type="match status" value="1"/>
</dbReference>
<dbReference type="InterPro" id="IPR055469">
    <property type="entry name" value="DUF7041"/>
</dbReference>